<reference evidence="2" key="1">
    <citation type="journal article" date="2021" name="PeerJ">
        <title>Extensive microbial diversity within the chicken gut microbiome revealed by metagenomics and culture.</title>
        <authorList>
            <person name="Gilroy R."/>
            <person name="Ravi A."/>
            <person name="Getino M."/>
            <person name="Pursley I."/>
            <person name="Horton D.L."/>
            <person name="Alikhan N.F."/>
            <person name="Baker D."/>
            <person name="Gharbi K."/>
            <person name="Hall N."/>
            <person name="Watson M."/>
            <person name="Adriaenssens E.M."/>
            <person name="Foster-Nyarko E."/>
            <person name="Jarju S."/>
            <person name="Secka A."/>
            <person name="Antonio M."/>
            <person name="Oren A."/>
            <person name="Chaudhuri R.R."/>
            <person name="La Ragione R."/>
            <person name="Hildebrand F."/>
            <person name="Pallen M.J."/>
        </authorList>
    </citation>
    <scope>NUCLEOTIDE SEQUENCE</scope>
    <source>
        <strain evidence="2">ChiHecec2B26-12326</strain>
    </source>
</reference>
<protein>
    <submittedName>
        <fullName evidence="2">Uncharacterized protein</fullName>
    </submittedName>
</protein>
<name>A0A9D1XQC8_9BACT</name>
<dbReference type="AlphaFoldDB" id="A0A9D1XQC8"/>
<evidence type="ECO:0000256" key="1">
    <source>
        <dbReference type="SAM" id="MobiDB-lite"/>
    </source>
</evidence>
<accession>A0A9D1XQC8</accession>
<dbReference type="InterPro" id="IPR046228">
    <property type="entry name" value="DUF6261"/>
</dbReference>
<evidence type="ECO:0000313" key="3">
    <source>
        <dbReference type="Proteomes" id="UP000823847"/>
    </source>
</evidence>
<dbReference type="Pfam" id="PF19775">
    <property type="entry name" value="DUF6261"/>
    <property type="match status" value="1"/>
</dbReference>
<dbReference type="EMBL" id="DXEN01000017">
    <property type="protein sequence ID" value="HIX85643.1"/>
    <property type="molecule type" value="Genomic_DNA"/>
</dbReference>
<dbReference type="Proteomes" id="UP000823847">
    <property type="component" value="Unassembled WGS sequence"/>
</dbReference>
<proteinExistence type="predicted"/>
<comment type="caution">
    <text evidence="2">The sequence shown here is derived from an EMBL/GenBank/DDBJ whole genome shotgun (WGS) entry which is preliminary data.</text>
</comment>
<feature type="region of interest" description="Disordered" evidence="1">
    <location>
        <begin position="242"/>
        <end position="290"/>
    </location>
</feature>
<sequence>MKQILSMSLEKARNAEHMQLHTNMLEAITGEFATAQGVGAQRDAYAAAVAAEQDCFLGNQAFEDTPQLQAADRRRDNGFYLVANVADAYAKYALDDDERAAGERLAYVIRPARDAAQKSYAEETAILSDLYGKLLDPASATDLATLRLAEAVETAREANDAFNTLYVTRSAELRTRASSATMKQLRPLTDEAFRALAEAINAFYMVNALSTKDEAKEEALGGAIDAANGLLVQLDRVIRARGGKGSATMEPDDTDKPDDTTDPGTTPGGEEPTDPEPGGEGGETESPDTV</sequence>
<gene>
    <name evidence="2" type="ORF">H9848_03395</name>
</gene>
<evidence type="ECO:0000313" key="2">
    <source>
        <dbReference type="EMBL" id="HIX85643.1"/>
    </source>
</evidence>
<organism evidence="2 3">
    <name type="scientific">Candidatus Parabacteroides intestinigallinarum</name>
    <dbReference type="NCBI Taxonomy" id="2838722"/>
    <lineage>
        <taxon>Bacteria</taxon>
        <taxon>Pseudomonadati</taxon>
        <taxon>Bacteroidota</taxon>
        <taxon>Bacteroidia</taxon>
        <taxon>Bacteroidales</taxon>
        <taxon>Tannerellaceae</taxon>
        <taxon>Parabacteroides</taxon>
    </lineage>
</organism>
<reference evidence="2" key="2">
    <citation type="submission" date="2021-04" db="EMBL/GenBank/DDBJ databases">
        <authorList>
            <person name="Gilroy R."/>
        </authorList>
    </citation>
    <scope>NUCLEOTIDE SEQUENCE</scope>
    <source>
        <strain evidence="2">ChiHecec2B26-12326</strain>
    </source>
</reference>